<evidence type="ECO:0000313" key="4">
    <source>
        <dbReference type="EMBL" id="EPE08497.1"/>
    </source>
</evidence>
<dbReference type="PROSITE" id="PS51399">
    <property type="entry name" value="SEP"/>
    <property type="match status" value="1"/>
</dbReference>
<feature type="compositionally biased region" description="Acidic residues" evidence="1">
    <location>
        <begin position="132"/>
        <end position="145"/>
    </location>
</feature>
<dbReference type="GO" id="GO:0031468">
    <property type="term" value="P:nuclear membrane reassembly"/>
    <property type="evidence" value="ECO:0007669"/>
    <property type="project" value="TreeGrafter"/>
</dbReference>
<name>S3C6R3_OPHP1</name>
<dbReference type="CDD" id="cd14348">
    <property type="entry name" value="UBA_p47"/>
    <property type="match status" value="1"/>
</dbReference>
<sequence>MAESQDEIISNFVAITGASTSEAQEQLDAADWDINTAVAEFLQSREDAADETAAAAAASSSTPAADPGYTGPRTLDGRPAPQSQASASSSSSPRPQQSASQQKRKGLMTFSSLKGGGSSSQPGGGHGHGHDDNDDDDDSDFGDDENPNRGDLFAGGEKSGLAVKDPNMAGHSSQKIMRDIVSKAKQNRSEPGPSSQAPSRFRGSGMTLGGEGTESRVIPDPAAPAAASRPGAAGGAVPGAAAAGEAVERSLHIWNDGFSIDDGPLHRYDDPSNAADLAHIRQGRAPLHLMNVAYDQPVDVKLIQHEEAWHQLPRIYRPFSGEGRRLGNPTAPGETAAFASASVAVSTPAAPAAAPASNEPTIDESQPTLMIRVQLPDGTRLPARFNTTQTIGDVYDFVQRALPAAQQTRGWVLATTFPNKDHTDKAVVLGETSEFKRGGAAVVKWT</sequence>
<organism evidence="4 5">
    <name type="scientific">Ophiostoma piceae (strain UAMH 11346)</name>
    <name type="common">Sap stain fungus</name>
    <dbReference type="NCBI Taxonomy" id="1262450"/>
    <lineage>
        <taxon>Eukaryota</taxon>
        <taxon>Fungi</taxon>
        <taxon>Dikarya</taxon>
        <taxon>Ascomycota</taxon>
        <taxon>Pezizomycotina</taxon>
        <taxon>Sordariomycetes</taxon>
        <taxon>Sordariomycetidae</taxon>
        <taxon>Ophiostomatales</taxon>
        <taxon>Ophiostomataceae</taxon>
        <taxon>Ophiostoma</taxon>
    </lineage>
</organism>
<dbReference type="eggNOG" id="KOG2086">
    <property type="taxonomic scope" value="Eukaryota"/>
</dbReference>
<keyword evidence="5" id="KW-1185">Reference proteome</keyword>
<dbReference type="InterPro" id="IPR001012">
    <property type="entry name" value="UBX_dom"/>
</dbReference>
<dbReference type="GO" id="GO:0000045">
    <property type="term" value="P:autophagosome assembly"/>
    <property type="evidence" value="ECO:0007669"/>
    <property type="project" value="TreeGrafter"/>
</dbReference>
<dbReference type="InterPro" id="IPR012989">
    <property type="entry name" value="SEP_domain"/>
</dbReference>
<dbReference type="Pfam" id="PF00789">
    <property type="entry name" value="UBX"/>
    <property type="match status" value="1"/>
</dbReference>
<dbReference type="GO" id="GO:0061025">
    <property type="term" value="P:membrane fusion"/>
    <property type="evidence" value="ECO:0007669"/>
    <property type="project" value="TreeGrafter"/>
</dbReference>
<dbReference type="Gene3D" id="1.10.8.10">
    <property type="entry name" value="DNA helicase RuvA subunit, C-terminal domain"/>
    <property type="match status" value="1"/>
</dbReference>
<proteinExistence type="predicted"/>
<dbReference type="VEuPathDB" id="FungiDB:F503_04084"/>
<feature type="domain" description="UBX" evidence="2">
    <location>
        <begin position="364"/>
        <end position="420"/>
    </location>
</feature>
<evidence type="ECO:0000256" key="1">
    <source>
        <dbReference type="SAM" id="MobiDB-lite"/>
    </source>
</evidence>
<dbReference type="InterPro" id="IPR029071">
    <property type="entry name" value="Ubiquitin-like_domsf"/>
</dbReference>
<dbReference type="OMA" id="NKDHTDK"/>
<dbReference type="PANTHER" id="PTHR23333:SF20">
    <property type="entry name" value="NSFL1 COFACTOR P47"/>
    <property type="match status" value="1"/>
</dbReference>
<dbReference type="InterPro" id="IPR009060">
    <property type="entry name" value="UBA-like_sf"/>
</dbReference>
<dbReference type="Pfam" id="PF14555">
    <property type="entry name" value="UBA_4"/>
    <property type="match status" value="1"/>
</dbReference>
<evidence type="ECO:0000259" key="3">
    <source>
        <dbReference type="PROSITE" id="PS51399"/>
    </source>
</evidence>
<evidence type="ECO:0000313" key="5">
    <source>
        <dbReference type="Proteomes" id="UP000016923"/>
    </source>
</evidence>
<feature type="region of interest" description="Disordered" evidence="1">
    <location>
        <begin position="43"/>
        <end position="238"/>
    </location>
</feature>
<dbReference type="OrthoDB" id="25887at2759"/>
<feature type="compositionally biased region" description="Low complexity" evidence="1">
    <location>
        <begin position="78"/>
        <end position="101"/>
    </location>
</feature>
<dbReference type="GO" id="GO:0005829">
    <property type="term" value="C:cytosol"/>
    <property type="evidence" value="ECO:0007669"/>
    <property type="project" value="TreeGrafter"/>
</dbReference>
<dbReference type="STRING" id="1262450.S3C6R3"/>
<dbReference type="InterPro" id="IPR036241">
    <property type="entry name" value="NSFL1C_SEP_dom_sf"/>
</dbReference>
<dbReference type="GO" id="GO:0043130">
    <property type="term" value="F:ubiquitin binding"/>
    <property type="evidence" value="ECO:0007669"/>
    <property type="project" value="TreeGrafter"/>
</dbReference>
<dbReference type="GO" id="GO:0043161">
    <property type="term" value="P:proteasome-mediated ubiquitin-dependent protein catabolic process"/>
    <property type="evidence" value="ECO:0007669"/>
    <property type="project" value="TreeGrafter"/>
</dbReference>
<dbReference type="SUPFAM" id="SSF54236">
    <property type="entry name" value="Ubiquitin-like"/>
    <property type="match status" value="1"/>
</dbReference>
<protein>
    <submittedName>
        <fullName evidence="4">Sep domain-containing protein</fullName>
    </submittedName>
</protein>
<accession>S3C6R3</accession>
<dbReference type="SMART" id="SM00553">
    <property type="entry name" value="SEP"/>
    <property type="match status" value="1"/>
</dbReference>
<feature type="compositionally biased region" description="Low complexity" evidence="1">
    <location>
        <begin position="51"/>
        <end position="67"/>
    </location>
</feature>
<dbReference type="SUPFAM" id="SSF102848">
    <property type="entry name" value="NSFL1 (p97 ATPase) cofactor p47, SEP domain"/>
    <property type="match status" value="1"/>
</dbReference>
<dbReference type="EMBL" id="KE148148">
    <property type="protein sequence ID" value="EPE08497.1"/>
    <property type="molecule type" value="Genomic_DNA"/>
</dbReference>
<reference evidence="4 5" key="1">
    <citation type="journal article" date="2013" name="BMC Genomics">
        <title>The genome and transcriptome of the pine saprophyte Ophiostoma piceae, and a comparison with the bark beetle-associated pine pathogen Grosmannia clavigera.</title>
        <authorList>
            <person name="Haridas S."/>
            <person name="Wang Y."/>
            <person name="Lim L."/>
            <person name="Massoumi Alamouti S."/>
            <person name="Jackman S."/>
            <person name="Docking R."/>
            <person name="Robertson G."/>
            <person name="Birol I."/>
            <person name="Bohlmann J."/>
            <person name="Breuil C."/>
        </authorList>
    </citation>
    <scope>NUCLEOTIDE SEQUENCE [LARGE SCALE GENOMIC DNA]</scope>
    <source>
        <strain evidence="4 5">UAMH 11346</strain>
    </source>
</reference>
<dbReference type="Pfam" id="PF08059">
    <property type="entry name" value="SEP"/>
    <property type="match status" value="1"/>
</dbReference>
<dbReference type="SUPFAM" id="SSF46934">
    <property type="entry name" value="UBA-like"/>
    <property type="match status" value="1"/>
</dbReference>
<dbReference type="HOGENOM" id="CLU_029402_4_1_1"/>
<dbReference type="GO" id="GO:0005634">
    <property type="term" value="C:nucleus"/>
    <property type="evidence" value="ECO:0007669"/>
    <property type="project" value="TreeGrafter"/>
</dbReference>
<dbReference type="GO" id="GO:0007030">
    <property type="term" value="P:Golgi organization"/>
    <property type="evidence" value="ECO:0007669"/>
    <property type="project" value="TreeGrafter"/>
</dbReference>
<dbReference type="PANTHER" id="PTHR23333">
    <property type="entry name" value="UBX DOMAIN CONTAINING PROTEIN"/>
    <property type="match status" value="1"/>
</dbReference>
<dbReference type="AlphaFoldDB" id="S3C6R3"/>
<dbReference type="Gene3D" id="3.10.20.90">
    <property type="entry name" value="Phosphatidylinositol 3-kinase Catalytic Subunit, Chain A, domain 1"/>
    <property type="match status" value="1"/>
</dbReference>
<dbReference type="PROSITE" id="PS50033">
    <property type="entry name" value="UBX"/>
    <property type="match status" value="1"/>
</dbReference>
<feature type="compositionally biased region" description="Gly residues" evidence="1">
    <location>
        <begin position="114"/>
        <end position="126"/>
    </location>
</feature>
<dbReference type="FunFam" id="3.30.420.210:FF:000002">
    <property type="entry name" value="UBX domain-containing protein 1"/>
    <property type="match status" value="1"/>
</dbReference>
<evidence type="ECO:0000259" key="2">
    <source>
        <dbReference type="PROSITE" id="PS50033"/>
    </source>
</evidence>
<dbReference type="Gene3D" id="3.30.420.210">
    <property type="entry name" value="SEP domain"/>
    <property type="match status" value="1"/>
</dbReference>
<gene>
    <name evidence="4" type="ORF">F503_04084</name>
</gene>
<feature type="domain" description="SEP" evidence="3">
    <location>
        <begin position="246"/>
        <end position="310"/>
    </location>
</feature>
<dbReference type="Proteomes" id="UP000016923">
    <property type="component" value="Unassembled WGS sequence"/>
</dbReference>